<protein>
    <submittedName>
        <fullName evidence="2">Uncharacterized protein</fullName>
    </submittedName>
</protein>
<evidence type="ECO:0000313" key="2">
    <source>
        <dbReference type="EMBL" id="CAI9292773.1"/>
    </source>
</evidence>
<name>A0AA35ZIG8_LACSI</name>
<gene>
    <name evidence="2" type="ORF">LSALG_LOCUS31824</name>
</gene>
<dbReference type="EMBL" id="OX465083">
    <property type="protein sequence ID" value="CAI9292773.1"/>
    <property type="molecule type" value="Genomic_DNA"/>
</dbReference>
<keyword evidence="1" id="KW-1133">Transmembrane helix</keyword>
<organism evidence="2 3">
    <name type="scientific">Lactuca saligna</name>
    <name type="common">Willowleaf lettuce</name>
    <dbReference type="NCBI Taxonomy" id="75948"/>
    <lineage>
        <taxon>Eukaryota</taxon>
        <taxon>Viridiplantae</taxon>
        <taxon>Streptophyta</taxon>
        <taxon>Embryophyta</taxon>
        <taxon>Tracheophyta</taxon>
        <taxon>Spermatophyta</taxon>
        <taxon>Magnoliopsida</taxon>
        <taxon>eudicotyledons</taxon>
        <taxon>Gunneridae</taxon>
        <taxon>Pentapetalae</taxon>
        <taxon>asterids</taxon>
        <taxon>campanulids</taxon>
        <taxon>Asterales</taxon>
        <taxon>Asteraceae</taxon>
        <taxon>Cichorioideae</taxon>
        <taxon>Cichorieae</taxon>
        <taxon>Lactucinae</taxon>
        <taxon>Lactuca</taxon>
    </lineage>
</organism>
<sequence length="104" mass="11750">MMATPPPQSLESVSINSRDRLNFDDLYTIFYECGAQIVEQKLEVEHLEEEMGRDLVISKVDLLALHCRLEQTGKKLHSITVFVVGLVFAIFGFLVANVVNVLKK</sequence>
<evidence type="ECO:0000313" key="3">
    <source>
        <dbReference type="Proteomes" id="UP001177003"/>
    </source>
</evidence>
<dbReference type="Proteomes" id="UP001177003">
    <property type="component" value="Chromosome 7"/>
</dbReference>
<evidence type="ECO:0000256" key="1">
    <source>
        <dbReference type="SAM" id="Phobius"/>
    </source>
</evidence>
<reference evidence="2" key="1">
    <citation type="submission" date="2023-04" db="EMBL/GenBank/DDBJ databases">
        <authorList>
            <person name="Vijverberg K."/>
            <person name="Xiong W."/>
            <person name="Schranz E."/>
        </authorList>
    </citation>
    <scope>NUCLEOTIDE SEQUENCE</scope>
</reference>
<keyword evidence="1" id="KW-0812">Transmembrane</keyword>
<keyword evidence="1" id="KW-0472">Membrane</keyword>
<accession>A0AA35ZIG8</accession>
<proteinExistence type="predicted"/>
<dbReference type="AlphaFoldDB" id="A0AA35ZIG8"/>
<keyword evidence="3" id="KW-1185">Reference proteome</keyword>
<feature type="transmembrane region" description="Helical" evidence="1">
    <location>
        <begin position="79"/>
        <end position="102"/>
    </location>
</feature>